<reference evidence="1 3" key="1">
    <citation type="submission" date="2019-06" db="EMBL/GenBank/DDBJ databases">
        <authorList>
            <person name="Palmer J.M."/>
        </authorList>
    </citation>
    <scope>NUCLEOTIDE SEQUENCE</scope>
    <source>
        <strain evidence="2 3">TWF191</strain>
        <strain evidence="1">TWF679</strain>
    </source>
</reference>
<dbReference type="EMBL" id="WIWT01000042">
    <property type="protein sequence ID" value="KAF3209545.1"/>
    <property type="molecule type" value="Genomic_DNA"/>
</dbReference>
<sequence>MYTPKIEIPPSKFLRGNHTGLGYCACSRCGRDGQIIYQSVRINHIEEKRLELEKIKLSLPQYIGLPVAPGEKKLEYEKIREYVLMEAGKVFSVQTEDENLDPVKQTSQKPMNPQAIAVANTFMNVYYPDHRDNTLEAKDIHGPEGKLLEYAFELRVRFKYLEIISLWKRIEKFHGDRQHGSTRGTISIPRNKVADSRETLPEVGTPTTRGWKRLNYLNLDEEPNFFPGVITDIGRIIWLTRQAMEYDGELLSRYNRKELDSRALGLFMKFYLSELGSKADFMDFMSVSNMTAPDSRSAYSTFLVREWNTQIHQDLKDITIARFTGE</sequence>
<organism evidence="1 4">
    <name type="scientific">Orbilia oligospora</name>
    <name type="common">Nematode-trapping fungus</name>
    <name type="synonym">Arthrobotrys oligospora</name>
    <dbReference type="NCBI Taxonomy" id="2813651"/>
    <lineage>
        <taxon>Eukaryota</taxon>
        <taxon>Fungi</taxon>
        <taxon>Dikarya</taxon>
        <taxon>Ascomycota</taxon>
        <taxon>Pezizomycotina</taxon>
        <taxon>Orbiliomycetes</taxon>
        <taxon>Orbiliales</taxon>
        <taxon>Orbiliaceae</taxon>
        <taxon>Orbilia</taxon>
    </lineage>
</organism>
<name>A0A6G1MPS6_ORBOL</name>
<comment type="caution">
    <text evidence="1">The sequence shown here is derived from an EMBL/GenBank/DDBJ whole genome shotgun (WGS) entry which is preliminary data.</text>
</comment>
<protein>
    <submittedName>
        <fullName evidence="1">Uncharacterized protein</fullName>
    </submittedName>
</protein>
<evidence type="ECO:0000313" key="3">
    <source>
        <dbReference type="Proteomes" id="UP000483672"/>
    </source>
</evidence>
<evidence type="ECO:0000313" key="1">
    <source>
        <dbReference type="EMBL" id="KAF3209545.1"/>
    </source>
</evidence>
<evidence type="ECO:0000313" key="2">
    <source>
        <dbReference type="EMBL" id="KAF3220875.1"/>
    </source>
</evidence>
<dbReference type="EMBL" id="WIPF01000045">
    <property type="protein sequence ID" value="KAF3220875.1"/>
    <property type="molecule type" value="Genomic_DNA"/>
</dbReference>
<dbReference type="OrthoDB" id="5294803at2759"/>
<gene>
    <name evidence="2" type="ORF">TWF191_007334</name>
    <name evidence="1" type="ORF">TWF679_007370</name>
</gene>
<dbReference type="Proteomes" id="UP000614610">
    <property type="component" value="Unassembled WGS sequence"/>
</dbReference>
<dbReference type="Proteomes" id="UP000483672">
    <property type="component" value="Unassembled WGS sequence"/>
</dbReference>
<evidence type="ECO:0000313" key="4">
    <source>
        <dbReference type="Proteomes" id="UP000614610"/>
    </source>
</evidence>
<proteinExistence type="predicted"/>
<accession>A0A6G1MPS6</accession>
<dbReference type="AlphaFoldDB" id="A0A6G1MPS6"/>